<dbReference type="EMBL" id="JAVSGH010000004">
    <property type="protein sequence ID" value="MDT3724261.1"/>
    <property type="molecule type" value="Genomic_DNA"/>
</dbReference>
<accession>A0ABU3HU85</accession>
<protein>
    <submittedName>
        <fullName evidence="1">Uncharacterized protein</fullName>
    </submittedName>
</protein>
<proteinExistence type="predicted"/>
<comment type="caution">
    <text evidence="1">The sequence shown here is derived from an EMBL/GenBank/DDBJ whole genome shotgun (WGS) entry which is preliminary data.</text>
</comment>
<dbReference type="Proteomes" id="UP001181313">
    <property type="component" value="Unassembled WGS sequence"/>
</dbReference>
<keyword evidence="2" id="KW-1185">Reference proteome</keyword>
<gene>
    <name evidence="1" type="ORF">ROS62_04915</name>
</gene>
<organism evidence="1 2">
    <name type="scientific">Streptomyces althioticus subsp. attaecolombicae</name>
    <dbReference type="NCBI Taxonomy" id="3075534"/>
    <lineage>
        <taxon>Bacteria</taxon>
        <taxon>Bacillati</taxon>
        <taxon>Actinomycetota</taxon>
        <taxon>Actinomycetes</taxon>
        <taxon>Kitasatosporales</taxon>
        <taxon>Streptomycetaceae</taxon>
        <taxon>Streptomyces</taxon>
        <taxon>Streptomyces althioticus group</taxon>
    </lineage>
</organism>
<dbReference type="RefSeq" id="WP_139119479.1">
    <property type="nucleotide sequence ID" value="NZ_JAVSGH010000004.1"/>
</dbReference>
<evidence type="ECO:0000313" key="2">
    <source>
        <dbReference type="Proteomes" id="UP001181313"/>
    </source>
</evidence>
<reference evidence="1" key="1">
    <citation type="submission" date="2024-05" db="EMBL/GenBank/DDBJ databases">
        <title>30 novel species of actinomycetes from the DSMZ collection.</title>
        <authorList>
            <person name="Nouioui I."/>
        </authorList>
    </citation>
    <scope>NUCLEOTIDE SEQUENCE</scope>
    <source>
        <strain evidence="1">DSM 41972</strain>
    </source>
</reference>
<sequence>MNDLRRMLPGTDGKTGYCQPGGMVAELSDAIENQLIESGAVVLGLVRAMLDGPQLTADESWYMLRRTAECLTDALNVAELRGERLAEADDD</sequence>
<evidence type="ECO:0000313" key="1">
    <source>
        <dbReference type="EMBL" id="MDT3724261.1"/>
    </source>
</evidence>
<name>A0ABU3HU85_9ACTN</name>